<name>A0A1L7XP02_9HELO</name>
<dbReference type="AlphaFoldDB" id="A0A1L7XP02"/>
<dbReference type="OrthoDB" id="5125733at2759"/>
<evidence type="ECO:0000313" key="1">
    <source>
        <dbReference type="EMBL" id="CZR66780.1"/>
    </source>
</evidence>
<organism evidence="1 2">
    <name type="scientific">Phialocephala subalpina</name>
    <dbReference type="NCBI Taxonomy" id="576137"/>
    <lineage>
        <taxon>Eukaryota</taxon>
        <taxon>Fungi</taxon>
        <taxon>Dikarya</taxon>
        <taxon>Ascomycota</taxon>
        <taxon>Pezizomycotina</taxon>
        <taxon>Leotiomycetes</taxon>
        <taxon>Helotiales</taxon>
        <taxon>Mollisiaceae</taxon>
        <taxon>Phialocephala</taxon>
        <taxon>Phialocephala fortinii species complex</taxon>
    </lineage>
</organism>
<evidence type="ECO:0000313" key="2">
    <source>
        <dbReference type="Proteomes" id="UP000184330"/>
    </source>
</evidence>
<keyword evidence="2" id="KW-1185">Reference proteome</keyword>
<dbReference type="Proteomes" id="UP000184330">
    <property type="component" value="Unassembled WGS sequence"/>
</dbReference>
<dbReference type="EMBL" id="FJOG01000039">
    <property type="protein sequence ID" value="CZR66780.1"/>
    <property type="molecule type" value="Genomic_DNA"/>
</dbReference>
<accession>A0A1L7XP02</accession>
<reference evidence="1 2" key="1">
    <citation type="submission" date="2016-03" db="EMBL/GenBank/DDBJ databases">
        <authorList>
            <person name="Ploux O."/>
        </authorList>
    </citation>
    <scope>NUCLEOTIDE SEQUENCE [LARGE SCALE GENOMIC DNA]</scope>
    <source>
        <strain evidence="1 2">UAMH 11012</strain>
    </source>
</reference>
<gene>
    <name evidence="1" type="ORF">PAC_16681</name>
</gene>
<sequence length="193" mass="22140">MTRKSSNTLDGDFWRAILMFYSEHNLSFEGDRLPALSVIAAAMQRVRCGTYLTGMWSDTLVLDMLWNPRGDPGRHPPHHGLTTNAFIVNGTQKLKIYNEKDIDLLKFDEPDFLNEQEFAFYMVRMVTWALPDNGKERGDVDDTYTEGRIQEATLLVKLVDESNLCFERIGVTLSHENAPPLCWPKERQVITTV</sequence>
<dbReference type="PANTHER" id="PTHR33112">
    <property type="entry name" value="DOMAIN PROTEIN, PUTATIVE-RELATED"/>
    <property type="match status" value="1"/>
</dbReference>
<proteinExistence type="predicted"/>
<protein>
    <recommendedName>
        <fullName evidence="3">Heterokaryon incompatibility domain-containing protein</fullName>
    </recommendedName>
</protein>
<evidence type="ECO:0008006" key="3">
    <source>
        <dbReference type="Google" id="ProtNLM"/>
    </source>
</evidence>
<dbReference type="PANTHER" id="PTHR33112:SF16">
    <property type="entry name" value="HETEROKARYON INCOMPATIBILITY DOMAIN-CONTAINING PROTEIN"/>
    <property type="match status" value="1"/>
</dbReference>